<dbReference type="AlphaFoldDB" id="A0A8S3ZM98"/>
<accession>A0A8S3ZM98</accession>
<evidence type="ECO:0000313" key="9">
    <source>
        <dbReference type="EMBL" id="CAG5128466.1"/>
    </source>
</evidence>
<dbReference type="SUPFAM" id="SSF81321">
    <property type="entry name" value="Family A G protein-coupled receptor-like"/>
    <property type="match status" value="1"/>
</dbReference>
<keyword evidence="10" id="KW-1185">Reference proteome</keyword>
<dbReference type="PRINTS" id="PR00237">
    <property type="entry name" value="GPCRRHODOPSN"/>
</dbReference>
<comment type="similarity">
    <text evidence="5">Belongs to the G-protein coupled receptor 1 family.</text>
</comment>
<dbReference type="OrthoDB" id="5864054at2759"/>
<feature type="transmembrane region" description="Helical" evidence="7">
    <location>
        <begin position="369"/>
        <end position="392"/>
    </location>
</feature>
<reference evidence="9" key="1">
    <citation type="submission" date="2021-04" db="EMBL/GenBank/DDBJ databases">
        <authorList>
            <consortium name="Molecular Ecology Group"/>
        </authorList>
    </citation>
    <scope>NUCLEOTIDE SEQUENCE</scope>
</reference>
<feature type="compositionally biased region" description="Basic and acidic residues" evidence="6">
    <location>
        <begin position="245"/>
        <end position="255"/>
    </location>
</feature>
<dbReference type="InterPro" id="IPR052954">
    <property type="entry name" value="GPCR-Ligand_Int"/>
</dbReference>
<keyword evidence="2 5" id="KW-0812">Transmembrane</keyword>
<evidence type="ECO:0000256" key="3">
    <source>
        <dbReference type="ARBA" id="ARBA00022989"/>
    </source>
</evidence>
<dbReference type="GO" id="GO:0004930">
    <property type="term" value="F:G protein-coupled receptor activity"/>
    <property type="evidence" value="ECO:0007669"/>
    <property type="project" value="UniProtKB-KW"/>
</dbReference>
<feature type="domain" description="G-protein coupled receptors family 1 profile" evidence="8">
    <location>
        <begin position="66"/>
        <end position="389"/>
    </location>
</feature>
<evidence type="ECO:0000256" key="4">
    <source>
        <dbReference type="ARBA" id="ARBA00023136"/>
    </source>
</evidence>
<dbReference type="PANTHER" id="PTHR46641">
    <property type="entry name" value="FMRFAMIDE RECEPTOR-RELATED"/>
    <property type="match status" value="1"/>
</dbReference>
<evidence type="ECO:0000256" key="1">
    <source>
        <dbReference type="ARBA" id="ARBA00004370"/>
    </source>
</evidence>
<dbReference type="PROSITE" id="PS00237">
    <property type="entry name" value="G_PROTEIN_RECEP_F1_1"/>
    <property type="match status" value="1"/>
</dbReference>
<feature type="transmembrane region" description="Helical" evidence="7">
    <location>
        <begin position="155"/>
        <end position="180"/>
    </location>
</feature>
<name>A0A8S3ZM98_9EUPU</name>
<evidence type="ECO:0000259" key="8">
    <source>
        <dbReference type="PROSITE" id="PS50262"/>
    </source>
</evidence>
<dbReference type="EMBL" id="CAJHNH020003079">
    <property type="protein sequence ID" value="CAG5128466.1"/>
    <property type="molecule type" value="Genomic_DNA"/>
</dbReference>
<feature type="transmembrane region" description="Helical" evidence="7">
    <location>
        <begin position="29"/>
        <end position="50"/>
    </location>
</feature>
<feature type="compositionally biased region" description="Basic and acidic residues" evidence="6">
    <location>
        <begin position="289"/>
        <end position="301"/>
    </location>
</feature>
<evidence type="ECO:0000256" key="6">
    <source>
        <dbReference type="SAM" id="MobiDB-lite"/>
    </source>
</evidence>
<dbReference type="PANTHER" id="PTHR46641:SF2">
    <property type="entry name" value="FMRFAMIDE RECEPTOR"/>
    <property type="match status" value="1"/>
</dbReference>
<dbReference type="Gene3D" id="1.20.1070.10">
    <property type="entry name" value="Rhodopsin 7-helix transmembrane proteins"/>
    <property type="match status" value="2"/>
</dbReference>
<feature type="transmembrane region" description="Helical" evidence="7">
    <location>
        <begin position="104"/>
        <end position="124"/>
    </location>
</feature>
<proteinExistence type="inferred from homology"/>
<keyword evidence="3 7" id="KW-1133">Transmembrane helix</keyword>
<dbReference type="InterPro" id="IPR000276">
    <property type="entry name" value="GPCR_Rhodpsn"/>
</dbReference>
<evidence type="ECO:0000256" key="2">
    <source>
        <dbReference type="ARBA" id="ARBA00022692"/>
    </source>
</evidence>
<comment type="caution">
    <text evidence="9">The sequence shown here is derived from an EMBL/GenBank/DDBJ whole genome shotgun (WGS) entry which is preliminary data.</text>
</comment>
<keyword evidence="5" id="KW-0807">Transducer</keyword>
<feature type="compositionally biased region" description="Low complexity" evidence="6">
    <location>
        <begin position="278"/>
        <end position="288"/>
    </location>
</feature>
<evidence type="ECO:0000256" key="5">
    <source>
        <dbReference type="RuleBase" id="RU000688"/>
    </source>
</evidence>
<dbReference type="InterPro" id="IPR017452">
    <property type="entry name" value="GPCR_Rhodpsn_7TM"/>
</dbReference>
<dbReference type="CDD" id="cd14978">
    <property type="entry name" value="7tmA_FMRFamide_R-like"/>
    <property type="match status" value="1"/>
</dbReference>
<protein>
    <recommendedName>
        <fullName evidence="8">G-protein coupled receptors family 1 profile domain-containing protein</fullName>
    </recommendedName>
</protein>
<keyword evidence="5" id="KW-0675">Receptor</keyword>
<sequence>MLNCLNITTNVSETTAEDTLTLSAYVKYYIMDIAVPCVCALGLTCLKSYYEAGEAVLYFEYLANGLITLFIISSTWLIVVMAAERYIAVCHPLRARKLISLTRTRASIILVFVICALSTIPIFLEKKIVEILCDDGRKVYVLEERNQHSVKLRRVMWAVFFDFIPCVALVYFNLCLIVQIHKAKTLRDRMTPKHSIIRYTSSGIKTSAQRYSPTRTVVYNCKHLYSQRIDLKQGRTISECTELTGSKDRHSHDSGHINNGMKDYPRFTVVYNGRDQASRSSRGPSSHSADSDSKTLNDNRFGRRIDSSFSCSQKAMGSASRKRPSDSALNSVTATLIAVVLLFLILVSPSELMKFSVGYAPVDKENQLIVRYVTNFMQVLNFSLNFVLYCAVNKTFRHTLRGLICCCWLSLRG</sequence>
<feature type="region of interest" description="Disordered" evidence="6">
    <location>
        <begin position="242"/>
        <end position="261"/>
    </location>
</feature>
<dbReference type="Proteomes" id="UP000678393">
    <property type="component" value="Unassembled WGS sequence"/>
</dbReference>
<feature type="transmembrane region" description="Helical" evidence="7">
    <location>
        <begin position="328"/>
        <end position="349"/>
    </location>
</feature>
<feature type="region of interest" description="Disordered" evidence="6">
    <location>
        <begin position="275"/>
        <end position="301"/>
    </location>
</feature>
<comment type="subcellular location">
    <subcellularLocation>
        <location evidence="1">Membrane</location>
    </subcellularLocation>
</comment>
<dbReference type="GO" id="GO:0016020">
    <property type="term" value="C:membrane"/>
    <property type="evidence" value="ECO:0007669"/>
    <property type="project" value="UniProtKB-SubCell"/>
</dbReference>
<gene>
    <name evidence="9" type="ORF">CUNI_LOCUS14024</name>
</gene>
<dbReference type="Pfam" id="PF00001">
    <property type="entry name" value="7tm_1"/>
    <property type="match status" value="1"/>
</dbReference>
<keyword evidence="5" id="KW-0297">G-protein coupled receptor</keyword>
<organism evidence="9 10">
    <name type="scientific">Candidula unifasciata</name>
    <dbReference type="NCBI Taxonomy" id="100452"/>
    <lineage>
        <taxon>Eukaryota</taxon>
        <taxon>Metazoa</taxon>
        <taxon>Spiralia</taxon>
        <taxon>Lophotrochozoa</taxon>
        <taxon>Mollusca</taxon>
        <taxon>Gastropoda</taxon>
        <taxon>Heterobranchia</taxon>
        <taxon>Euthyneura</taxon>
        <taxon>Panpulmonata</taxon>
        <taxon>Eupulmonata</taxon>
        <taxon>Stylommatophora</taxon>
        <taxon>Helicina</taxon>
        <taxon>Helicoidea</taxon>
        <taxon>Geomitridae</taxon>
        <taxon>Candidula</taxon>
    </lineage>
</organism>
<dbReference type="PROSITE" id="PS50262">
    <property type="entry name" value="G_PROTEIN_RECEP_F1_2"/>
    <property type="match status" value="1"/>
</dbReference>
<keyword evidence="4 7" id="KW-0472">Membrane</keyword>
<evidence type="ECO:0000256" key="7">
    <source>
        <dbReference type="SAM" id="Phobius"/>
    </source>
</evidence>
<evidence type="ECO:0000313" key="10">
    <source>
        <dbReference type="Proteomes" id="UP000678393"/>
    </source>
</evidence>
<feature type="transmembrane region" description="Helical" evidence="7">
    <location>
        <begin position="62"/>
        <end position="83"/>
    </location>
</feature>